<feature type="domain" description="Bardet-Biedl syndrome 1 protein GAE" evidence="2">
    <location>
        <begin position="515"/>
        <end position="616"/>
    </location>
</feature>
<dbReference type="VEuPathDB" id="TriTrypDB:ECC02_012228"/>
<dbReference type="GO" id="GO:0005113">
    <property type="term" value="F:patched binding"/>
    <property type="evidence" value="ECO:0007669"/>
    <property type="project" value="TreeGrafter"/>
</dbReference>
<dbReference type="PANTHER" id="PTHR20870:SF0">
    <property type="entry name" value="BARDET-BIEDL SYNDROME 1 PROTEIN"/>
    <property type="match status" value="1"/>
</dbReference>
<dbReference type="GO" id="GO:0005815">
    <property type="term" value="C:microtubule organizing center"/>
    <property type="evidence" value="ECO:0007669"/>
    <property type="project" value="TreeGrafter"/>
</dbReference>
<dbReference type="VEuPathDB" id="TriTrypDB:BCY84_14193"/>
<accession>A0A7J6XKQ2</accession>
<dbReference type="SUPFAM" id="SSF50978">
    <property type="entry name" value="WD40 repeat-like"/>
    <property type="match status" value="1"/>
</dbReference>
<dbReference type="Proteomes" id="UP000583944">
    <property type="component" value="Unassembled WGS sequence"/>
</dbReference>
<dbReference type="PANTHER" id="PTHR20870">
    <property type="entry name" value="BARDET-BIEDL SYNDROME 1 PROTEIN"/>
    <property type="match status" value="1"/>
</dbReference>
<protein>
    <submittedName>
        <fullName evidence="3">Bardet-biedl syndrome 1 protein</fullName>
    </submittedName>
</protein>
<evidence type="ECO:0000259" key="2">
    <source>
        <dbReference type="Pfam" id="PF23304"/>
    </source>
</evidence>
<dbReference type="GO" id="GO:1905515">
    <property type="term" value="P:non-motile cilium assembly"/>
    <property type="evidence" value="ECO:0007669"/>
    <property type="project" value="InterPro"/>
</dbReference>
<comment type="caution">
    <text evidence="3">The sequence shown here is derived from an EMBL/GenBank/DDBJ whole genome shotgun (WGS) entry which is preliminary data.</text>
</comment>
<sequence length="622" mass="68669">MFRSTNGGGYEVEGKSKILIAGLFFFFLFYFNNAKEMSLKGESQKKEKFWLYAFRDHLAGIQAFTSCIGVADVHGDGDYKLLVADGKRRLKIFGGTSLVKEMQLLSVPSALTSFYADGGDAVFRPVVAVACGPNVFMYRNMVPLYRFTITPVEIDSVDEAVWEGLRNNTISVAEAADMLKDRQADGVELSTRSIDLLVCDNAKERERFVEMVKDTPLSQPSVVTCMSSLYLDRTEEGSRGCLVIGTENRYLYVLKSSSTDVCLRIRVPSVPESIVTAGALRTEYRIILACRDGRVYSVKNGKLSNSTIYPDGQIVQIARYDNLLAVATTQNTLSYFTLKGKRQSSVFLPFPVTNIATITENVSGKARGIIVALNNGEIRVYVGKLLLHESQAYGTVTAMHFGRYGREDSALILILQNGSLVVELLHRHASFECENAREVGPAPEQDVPIPVPQLTSLFVAQAERERKYSLDIHRSFQRDICQIRLQSAKLYLSMLSGNGEGGAAGVNIQRREESIRMITAVQGLGPVYKLRITLQNLSQKPMHKLTIFLSYPSTSCKLSKHIIEVPFLTPSSLSTYGVLLERLDGDIVDGGISVYLTSSSSSVPLAAAILDLPDPMIVEEGF</sequence>
<evidence type="ECO:0000313" key="3">
    <source>
        <dbReference type="EMBL" id="KAF5215104.1"/>
    </source>
</evidence>
<gene>
    <name evidence="3" type="ORF">ECC02_012228</name>
</gene>
<dbReference type="GO" id="GO:0005119">
    <property type="term" value="F:smoothened binding"/>
    <property type="evidence" value="ECO:0007669"/>
    <property type="project" value="TreeGrafter"/>
</dbReference>
<dbReference type="GO" id="GO:0005930">
    <property type="term" value="C:axoneme"/>
    <property type="evidence" value="ECO:0007669"/>
    <property type="project" value="TreeGrafter"/>
</dbReference>
<feature type="domain" description="Bardet-Biedl syndrome 1 N-terminal" evidence="1">
    <location>
        <begin position="50"/>
        <end position="299"/>
    </location>
</feature>
<dbReference type="InterPro" id="IPR036322">
    <property type="entry name" value="WD40_repeat_dom_sf"/>
</dbReference>
<dbReference type="AlphaFoldDB" id="A0A7J6XKQ2"/>
<dbReference type="Pfam" id="PF23304">
    <property type="entry name" value="GAE_BBS1"/>
    <property type="match status" value="1"/>
</dbReference>
<dbReference type="GO" id="GO:0034464">
    <property type="term" value="C:BBSome"/>
    <property type="evidence" value="ECO:0007669"/>
    <property type="project" value="InterPro"/>
</dbReference>
<reference evidence="3 4" key="1">
    <citation type="journal article" date="2019" name="Genome Biol. Evol.">
        <title>Nanopore Sequencing Significantly Improves Genome Assembly of the Protozoan Parasite Trypanosoma cruzi.</title>
        <authorList>
            <person name="Diaz-Viraque F."/>
            <person name="Pita S."/>
            <person name="Greif G."/>
            <person name="de Souza R.C.M."/>
            <person name="Iraola G."/>
            <person name="Robello C."/>
        </authorList>
    </citation>
    <scope>NUCLEOTIDE SEQUENCE [LARGE SCALE GENOMIC DNA]</scope>
    <source>
        <strain evidence="3 4">Berenice</strain>
    </source>
</reference>
<name>A0A7J6XKQ2_TRYCR</name>
<organism evidence="3 4">
    <name type="scientific">Trypanosoma cruzi</name>
    <dbReference type="NCBI Taxonomy" id="5693"/>
    <lineage>
        <taxon>Eukaryota</taxon>
        <taxon>Discoba</taxon>
        <taxon>Euglenozoa</taxon>
        <taxon>Kinetoplastea</taxon>
        <taxon>Metakinetoplastina</taxon>
        <taxon>Trypanosomatida</taxon>
        <taxon>Trypanosomatidae</taxon>
        <taxon>Trypanosoma</taxon>
        <taxon>Schizotrypanum</taxon>
    </lineage>
</organism>
<evidence type="ECO:0000259" key="1">
    <source>
        <dbReference type="Pfam" id="PF14779"/>
    </source>
</evidence>
<dbReference type="GO" id="GO:0061512">
    <property type="term" value="P:protein localization to cilium"/>
    <property type="evidence" value="ECO:0007669"/>
    <property type="project" value="TreeGrafter"/>
</dbReference>
<evidence type="ECO:0000313" key="4">
    <source>
        <dbReference type="Proteomes" id="UP000583944"/>
    </source>
</evidence>
<dbReference type="EMBL" id="JABDHM010000369">
    <property type="protein sequence ID" value="KAF5215104.1"/>
    <property type="molecule type" value="Genomic_DNA"/>
</dbReference>
<dbReference type="InterPro" id="IPR032728">
    <property type="entry name" value="BBS1_N"/>
</dbReference>
<dbReference type="Pfam" id="PF14779">
    <property type="entry name" value="BBS1"/>
    <property type="match status" value="1"/>
</dbReference>
<dbReference type="InterPro" id="IPR028784">
    <property type="entry name" value="BBS1"/>
</dbReference>
<proteinExistence type="predicted"/>
<dbReference type="InterPro" id="IPR056419">
    <property type="entry name" value="GAE_BBS1"/>
</dbReference>